<evidence type="ECO:0000313" key="2">
    <source>
        <dbReference type="EMBL" id="ELP65911.1"/>
    </source>
</evidence>
<feature type="region of interest" description="Disordered" evidence="1">
    <location>
        <begin position="43"/>
        <end position="65"/>
    </location>
</feature>
<dbReference type="Proteomes" id="UP000010931">
    <property type="component" value="Unassembled WGS sequence"/>
</dbReference>
<comment type="caution">
    <text evidence="2">The sequence shown here is derived from an EMBL/GenBank/DDBJ whole genome shotgun (WGS) entry which is preliminary data.</text>
</comment>
<reference evidence="2 3" key="1">
    <citation type="journal article" date="2011" name="Plasmid">
        <title>Streptomyces turgidiscabies Car8 contains a modular pathogenicity island that shares virulence genes with other actinobacterial plant pathogens.</title>
        <authorList>
            <person name="Huguet-Tapia J.C."/>
            <person name="Badger J.H."/>
            <person name="Loria R."/>
            <person name="Pettis G.S."/>
        </authorList>
    </citation>
    <scope>NUCLEOTIDE SEQUENCE [LARGE SCALE GENOMIC DNA]</scope>
    <source>
        <strain evidence="2 3">Car8</strain>
    </source>
</reference>
<name>L7F4H0_STRT8</name>
<dbReference type="AlphaFoldDB" id="L7F4H0"/>
<sequence>MAPLNQPAPPGHPARQHRPLSRTTLCVAGYAAHLTGHALEVVHGPSDSHGSRATHTVAHKPGSHALPVRGVAKGERHLTGNDVGRLFASCTAASTVLAALGQLAGGARRIDWAAIQQ</sequence>
<dbReference type="EMBL" id="AEJB01000361">
    <property type="protein sequence ID" value="ELP65911.1"/>
    <property type="molecule type" value="Genomic_DNA"/>
</dbReference>
<organism evidence="2 3">
    <name type="scientific">Streptomyces turgidiscabies (strain Car8)</name>
    <dbReference type="NCBI Taxonomy" id="698760"/>
    <lineage>
        <taxon>Bacteria</taxon>
        <taxon>Bacillati</taxon>
        <taxon>Actinomycetota</taxon>
        <taxon>Actinomycetes</taxon>
        <taxon>Kitasatosporales</taxon>
        <taxon>Streptomycetaceae</taxon>
        <taxon>Streptomyces</taxon>
    </lineage>
</organism>
<protein>
    <submittedName>
        <fullName evidence="2">Uncharacterized protein</fullName>
    </submittedName>
</protein>
<evidence type="ECO:0000313" key="3">
    <source>
        <dbReference type="Proteomes" id="UP000010931"/>
    </source>
</evidence>
<feature type="region of interest" description="Disordered" evidence="1">
    <location>
        <begin position="1"/>
        <end position="20"/>
    </location>
</feature>
<evidence type="ECO:0000256" key="1">
    <source>
        <dbReference type="SAM" id="MobiDB-lite"/>
    </source>
</evidence>
<feature type="compositionally biased region" description="Pro residues" evidence="1">
    <location>
        <begin position="1"/>
        <end position="12"/>
    </location>
</feature>
<accession>L7F4H0</accession>
<proteinExistence type="predicted"/>
<dbReference type="PATRIC" id="fig|698760.3.peg.5018"/>
<dbReference type="STRING" id="85558.T45_07649"/>
<keyword evidence="3" id="KW-1185">Reference proteome</keyword>
<gene>
    <name evidence="2" type="ORF">STRTUCAR8_01477</name>
</gene>